<reference evidence="1" key="1">
    <citation type="submission" date="2021-05" db="EMBL/GenBank/DDBJ databases">
        <authorList>
            <person name="Pietrasiak N."/>
            <person name="Ward R."/>
            <person name="Stajich J.E."/>
            <person name="Kurbessoian T."/>
        </authorList>
    </citation>
    <scope>NUCLEOTIDE SEQUENCE</scope>
    <source>
        <strain evidence="1">CPER-KK1</strain>
    </source>
</reference>
<gene>
    <name evidence="1" type="ORF">KME25_00780</name>
</gene>
<organism evidence="1 2">
    <name type="scientific">Symplocastrum torsivum CPER-KK1</name>
    <dbReference type="NCBI Taxonomy" id="450513"/>
    <lineage>
        <taxon>Bacteria</taxon>
        <taxon>Bacillati</taxon>
        <taxon>Cyanobacteriota</taxon>
        <taxon>Cyanophyceae</taxon>
        <taxon>Oscillatoriophycideae</taxon>
        <taxon>Oscillatoriales</taxon>
        <taxon>Microcoleaceae</taxon>
        <taxon>Symplocastrum</taxon>
    </lineage>
</organism>
<dbReference type="SUPFAM" id="SSF101478">
    <property type="entry name" value="ADP-ribosylglycohydrolase"/>
    <property type="match status" value="1"/>
</dbReference>
<sequence length="317" mass="34963">MRYSLLNRFRGALLGSFVGKTLASGGGKDQFINESRFTLPHSRETQPSPTPPDWSEIAMCGTKSLIHCGKLDLDDWVRYCEMTQPSLLLLQSTASSSEAAVATLPVALFFHEDEAKLRQQLLQAATVWRHDSQTSEEVLVVAFAIALALTEKLNPATLIPRILNYLNPSQTPLVQQLEQVQTLLEKGAGLDTTLTQLRCHAPKSQGELKRSCLSIALALYCFLHTPEDFRLCVTRAIRTGYQPQLTATLTGTLAGVYNSIIGIPVGWQLASQQIPMGVQWMQLAERLFAVWSGIYDVSVAEQFPSVAIAAPRVIQPR</sequence>
<evidence type="ECO:0000313" key="2">
    <source>
        <dbReference type="Proteomes" id="UP000753908"/>
    </source>
</evidence>
<comment type="caution">
    <text evidence="1">The sequence shown here is derived from an EMBL/GenBank/DDBJ whole genome shotgun (WGS) entry which is preliminary data.</text>
</comment>
<name>A0A951PFR4_9CYAN</name>
<dbReference type="Gene3D" id="1.10.4080.10">
    <property type="entry name" value="ADP-ribosylation/Crystallin J1"/>
    <property type="match status" value="1"/>
</dbReference>
<evidence type="ECO:0000313" key="1">
    <source>
        <dbReference type="EMBL" id="MBW4542975.1"/>
    </source>
</evidence>
<dbReference type="Proteomes" id="UP000753908">
    <property type="component" value="Unassembled WGS sequence"/>
</dbReference>
<dbReference type="AlphaFoldDB" id="A0A951PFR4"/>
<proteinExistence type="predicted"/>
<dbReference type="EMBL" id="JAHHIF010000001">
    <property type="protein sequence ID" value="MBW4542975.1"/>
    <property type="molecule type" value="Genomic_DNA"/>
</dbReference>
<protein>
    <submittedName>
        <fullName evidence="1">ADP-ribosylglycohydrolase family protein</fullName>
    </submittedName>
</protein>
<dbReference type="InterPro" id="IPR036705">
    <property type="entry name" value="Ribosyl_crysJ1_sf"/>
</dbReference>
<dbReference type="InterPro" id="IPR005502">
    <property type="entry name" value="Ribosyl_crysJ1"/>
</dbReference>
<accession>A0A951PFR4</accession>
<dbReference type="Pfam" id="PF03747">
    <property type="entry name" value="ADP_ribosyl_GH"/>
    <property type="match status" value="1"/>
</dbReference>
<reference evidence="1" key="2">
    <citation type="journal article" date="2022" name="Microbiol. Resour. Announc.">
        <title>Metagenome Sequencing to Explore Phylogenomics of Terrestrial Cyanobacteria.</title>
        <authorList>
            <person name="Ward R.D."/>
            <person name="Stajich J.E."/>
            <person name="Johansen J.R."/>
            <person name="Huntemann M."/>
            <person name="Clum A."/>
            <person name="Foster B."/>
            <person name="Foster B."/>
            <person name="Roux S."/>
            <person name="Palaniappan K."/>
            <person name="Varghese N."/>
            <person name="Mukherjee S."/>
            <person name="Reddy T.B.K."/>
            <person name="Daum C."/>
            <person name="Copeland A."/>
            <person name="Chen I.A."/>
            <person name="Ivanova N.N."/>
            <person name="Kyrpides N.C."/>
            <person name="Shapiro N."/>
            <person name="Eloe-Fadrosh E.A."/>
            <person name="Pietrasiak N."/>
        </authorList>
    </citation>
    <scope>NUCLEOTIDE SEQUENCE</scope>
    <source>
        <strain evidence="1">CPER-KK1</strain>
    </source>
</reference>